<dbReference type="EMBL" id="MAVT02001022">
    <property type="protein sequence ID" value="POS72339.1"/>
    <property type="molecule type" value="Genomic_DNA"/>
</dbReference>
<evidence type="ECO:0000256" key="10">
    <source>
        <dbReference type="PIRNR" id="PIRNR016302"/>
    </source>
</evidence>
<evidence type="ECO:0000256" key="3">
    <source>
        <dbReference type="ARBA" id="ARBA00009699"/>
    </source>
</evidence>
<feature type="transmembrane region" description="Helical" evidence="12">
    <location>
        <begin position="445"/>
        <end position="466"/>
    </location>
</feature>
<organism evidence="14 15">
    <name type="scientific">Diaporthe helianthi</name>
    <dbReference type="NCBI Taxonomy" id="158607"/>
    <lineage>
        <taxon>Eukaryota</taxon>
        <taxon>Fungi</taxon>
        <taxon>Dikarya</taxon>
        <taxon>Ascomycota</taxon>
        <taxon>Pezizomycotina</taxon>
        <taxon>Sordariomycetes</taxon>
        <taxon>Sordariomycetidae</taxon>
        <taxon>Diaporthales</taxon>
        <taxon>Diaporthaceae</taxon>
        <taxon>Diaporthe</taxon>
    </lineage>
</organism>
<evidence type="ECO:0000256" key="1">
    <source>
        <dbReference type="ARBA" id="ARBA00001452"/>
    </source>
</evidence>
<dbReference type="SUPFAM" id="SSF48208">
    <property type="entry name" value="Six-hairpin glycosidases"/>
    <property type="match status" value="1"/>
</dbReference>
<keyword evidence="12" id="KW-0812">Transmembrane</keyword>
<dbReference type="InParanoid" id="A0A2P5HQ06"/>
<evidence type="ECO:0000256" key="8">
    <source>
        <dbReference type="ARBA" id="ARBA00023180"/>
    </source>
</evidence>
<keyword evidence="15" id="KW-1185">Reference proteome</keyword>
<reference evidence="14" key="1">
    <citation type="submission" date="2017-09" db="EMBL/GenBank/DDBJ databases">
        <title>Polyketide synthases of a Diaporthe helianthi virulent isolate.</title>
        <authorList>
            <person name="Baroncelli R."/>
        </authorList>
    </citation>
    <scope>NUCLEOTIDE SEQUENCE [LARGE SCALE GENOMIC DNA]</scope>
    <source>
        <strain evidence="14">7/96</strain>
    </source>
</reference>
<comment type="caution">
    <text evidence="14">The sequence shown here is derived from an EMBL/GenBank/DDBJ whole genome shotgun (WGS) entry which is preliminary data.</text>
</comment>
<feature type="region of interest" description="Disordered" evidence="11">
    <location>
        <begin position="415"/>
        <end position="435"/>
    </location>
</feature>
<evidence type="ECO:0000256" key="2">
    <source>
        <dbReference type="ARBA" id="ARBA00004308"/>
    </source>
</evidence>
<keyword evidence="7 12" id="KW-0472">Membrane</keyword>
<dbReference type="GO" id="GO:0016052">
    <property type="term" value="P:carbohydrate catabolic process"/>
    <property type="evidence" value="ECO:0007669"/>
    <property type="project" value="InterPro"/>
</dbReference>
<dbReference type="InterPro" id="IPR005198">
    <property type="entry name" value="Glyco_hydro_76"/>
</dbReference>
<dbReference type="FunFam" id="1.50.10.20:FF:000006">
    <property type="entry name" value="Mannan endo-1,6-alpha-mannosidase"/>
    <property type="match status" value="1"/>
</dbReference>
<dbReference type="Proteomes" id="UP000094444">
    <property type="component" value="Unassembled WGS sequence"/>
</dbReference>
<evidence type="ECO:0000256" key="6">
    <source>
        <dbReference type="ARBA" id="ARBA00022801"/>
    </source>
</evidence>
<dbReference type="STRING" id="158607.A0A2P5HQ06"/>
<proteinExistence type="inferred from homology"/>
<comment type="similarity">
    <text evidence="3 10">Belongs to the glycosyl hydrolase 76 family.</text>
</comment>
<evidence type="ECO:0000313" key="14">
    <source>
        <dbReference type="EMBL" id="POS72339.1"/>
    </source>
</evidence>
<evidence type="ECO:0000256" key="11">
    <source>
        <dbReference type="SAM" id="MobiDB-lite"/>
    </source>
</evidence>
<dbReference type="Gene3D" id="1.50.10.20">
    <property type="match status" value="1"/>
</dbReference>
<keyword evidence="12" id="KW-1133">Transmembrane helix</keyword>
<dbReference type="GO" id="GO:0008496">
    <property type="term" value="F:mannan endo-1,6-alpha-mannosidase activity"/>
    <property type="evidence" value="ECO:0007669"/>
    <property type="project" value="UniProtKB-UniRule"/>
</dbReference>
<evidence type="ECO:0000256" key="13">
    <source>
        <dbReference type="SAM" id="SignalP"/>
    </source>
</evidence>
<dbReference type="InterPro" id="IPR014480">
    <property type="entry name" value="Mannan-1_6-alpha_mannosidase"/>
</dbReference>
<evidence type="ECO:0000256" key="9">
    <source>
        <dbReference type="ARBA" id="ARBA00023295"/>
    </source>
</evidence>
<name>A0A2P5HQ06_DIAHE</name>
<accession>A0A2P5HQ06</accession>
<dbReference type="PANTHER" id="PTHR12145">
    <property type="entry name" value="MANNAN ENDO-1,6-ALPHA-MANNOSIDASE DCW1"/>
    <property type="match status" value="1"/>
</dbReference>
<evidence type="ECO:0000256" key="7">
    <source>
        <dbReference type="ARBA" id="ARBA00023136"/>
    </source>
</evidence>
<dbReference type="InterPro" id="IPR008928">
    <property type="entry name" value="6-hairpin_glycosidase_sf"/>
</dbReference>
<sequence length="468" mass="51468">MKLSSLASIWLTGAMAPMALAIDIDWNSEDSIREGASTIAYGLMKYYTGNNTGDVPGNLPDPYYWWEAGAMFGAMVDYWAYTRDETYVNVTYQAMQHQVGDDLDFMPLNQTKSEGNDDQGFWALSAMAAAEQNFMGPNSTEEGGTQWLALVQAVFNEYVGRWDAADCGGGLRWQIFTFNNGYTYKNSISNGCFFNLGARLARYTGNQTYADWATKVYDWMEAVGFIDDEYNIYDGAGYGDNQNCTNIDQVQWTYNAGIWLHGTAVMYNYTNGSDLWKTRVDGILNHTSQQFFENQVMFEPACEPAFQCKTDSLSFKAYLVRWLAGTVQMAQHTYDIIGPLLSASAVGAALQCSGTATEADGYKGVPGTACGMHWVDGAQWDGMHGVGQQMAALSVMFYSQVRNWNVPTPFTAKNGGLSTGDVNAGQDKTDESLNPLKPITAGDRVGAGFLTTLIAAGLFGGCFWMVKE</sequence>
<dbReference type="OrthoDB" id="4187847at2759"/>
<dbReference type="PANTHER" id="PTHR12145:SF41">
    <property type="entry name" value="MANNAN ENDO-1,6-ALPHA-MANNOSIDASE"/>
    <property type="match status" value="1"/>
</dbReference>
<gene>
    <name evidence="14" type="ORF">DHEL01_v209266</name>
</gene>
<feature type="signal peptide" evidence="13">
    <location>
        <begin position="1"/>
        <end position="21"/>
    </location>
</feature>
<dbReference type="GO" id="GO:0009272">
    <property type="term" value="P:fungal-type cell wall biogenesis"/>
    <property type="evidence" value="ECO:0007669"/>
    <property type="project" value="TreeGrafter"/>
</dbReference>
<dbReference type="EC" id="3.2.1.101" evidence="4 10"/>
<keyword evidence="5 13" id="KW-0732">Signal</keyword>
<dbReference type="AlphaFoldDB" id="A0A2P5HQ06"/>
<keyword evidence="9 10" id="KW-0326">Glycosidase</keyword>
<dbReference type="FunCoup" id="A0A2P5HQ06">
    <property type="interactions" value="36"/>
</dbReference>
<dbReference type="GO" id="GO:0012505">
    <property type="term" value="C:endomembrane system"/>
    <property type="evidence" value="ECO:0007669"/>
    <property type="project" value="UniProtKB-SubCell"/>
</dbReference>
<feature type="chain" id="PRO_5015111466" description="Mannan endo-1,6-alpha-mannosidase" evidence="13">
    <location>
        <begin position="22"/>
        <end position="468"/>
    </location>
</feature>
<dbReference type="Pfam" id="PF03663">
    <property type="entry name" value="Glyco_hydro_76"/>
    <property type="match status" value="1"/>
</dbReference>
<protein>
    <recommendedName>
        <fullName evidence="4 10">Mannan endo-1,6-alpha-mannosidase</fullName>
        <ecNumber evidence="4 10">3.2.1.101</ecNumber>
    </recommendedName>
</protein>
<evidence type="ECO:0000256" key="12">
    <source>
        <dbReference type="SAM" id="Phobius"/>
    </source>
</evidence>
<keyword evidence="8" id="KW-0325">Glycoprotein</keyword>
<dbReference type="PIRSF" id="PIRSF016302">
    <property type="entry name" value="Man_a_manosd"/>
    <property type="match status" value="1"/>
</dbReference>
<evidence type="ECO:0000256" key="4">
    <source>
        <dbReference type="ARBA" id="ARBA00012350"/>
    </source>
</evidence>
<evidence type="ECO:0000313" key="15">
    <source>
        <dbReference type="Proteomes" id="UP000094444"/>
    </source>
</evidence>
<evidence type="ECO:0000256" key="5">
    <source>
        <dbReference type="ARBA" id="ARBA00022729"/>
    </source>
</evidence>
<comment type="catalytic activity">
    <reaction evidence="1 10">
        <text>Random hydrolysis of (1-&gt;6)-alpha-D-mannosidic linkages in unbranched (1-&gt;6)-mannans.</text>
        <dbReference type="EC" id="3.2.1.101"/>
    </reaction>
</comment>
<keyword evidence="6 10" id="KW-0378">Hydrolase</keyword>
<comment type="subcellular location">
    <subcellularLocation>
        <location evidence="2">Endomembrane system</location>
    </subcellularLocation>
</comment>